<evidence type="ECO:0000313" key="2">
    <source>
        <dbReference type="EMBL" id="MBW0476671.1"/>
    </source>
</evidence>
<evidence type="ECO:0000259" key="1">
    <source>
        <dbReference type="Pfam" id="PF13358"/>
    </source>
</evidence>
<gene>
    <name evidence="2" type="ORF">O181_016386</name>
</gene>
<dbReference type="InterPro" id="IPR036397">
    <property type="entry name" value="RNaseH_sf"/>
</dbReference>
<evidence type="ECO:0000313" key="3">
    <source>
        <dbReference type="Proteomes" id="UP000765509"/>
    </source>
</evidence>
<reference evidence="2" key="1">
    <citation type="submission" date="2021-03" db="EMBL/GenBank/DDBJ databases">
        <title>Draft genome sequence of rust myrtle Austropuccinia psidii MF-1, a brazilian biotype.</title>
        <authorList>
            <person name="Quecine M.C."/>
            <person name="Pachon D.M.R."/>
            <person name="Bonatelli M.L."/>
            <person name="Correr F.H."/>
            <person name="Franceschini L.M."/>
            <person name="Leite T.F."/>
            <person name="Margarido G.R.A."/>
            <person name="Almeida C.A."/>
            <person name="Ferrarezi J.A."/>
            <person name="Labate C.A."/>
        </authorList>
    </citation>
    <scope>NUCLEOTIDE SEQUENCE</scope>
    <source>
        <strain evidence="2">MF-1</strain>
    </source>
</reference>
<keyword evidence="3" id="KW-1185">Reference proteome</keyword>
<dbReference type="InterPro" id="IPR038717">
    <property type="entry name" value="Tc1-like_DDE_dom"/>
</dbReference>
<dbReference type="Proteomes" id="UP000765509">
    <property type="component" value="Unassembled WGS sequence"/>
</dbReference>
<sequence length="205" mass="23370">MILASSHVLPPRILTFARLTFIEDLPLPSSSVIGIFKHGLASFGPMNRCSSWARRLISTKGPLVFLDGTQTAATFTKQVYIPHLRPFYKYMVNAPYIRTCDCIAMMEDGALIHTAQISNEWRATNHIDKLRWPAHSPDLNPIKNVWKVLKTWVTKHHQPRTMDELRAAIQSTWDDLSPAFFEKLLIGMHKQLEAVVESHGGPTRW</sequence>
<proteinExistence type="predicted"/>
<dbReference type="GO" id="GO:0003676">
    <property type="term" value="F:nucleic acid binding"/>
    <property type="evidence" value="ECO:0007669"/>
    <property type="project" value="InterPro"/>
</dbReference>
<dbReference type="AlphaFoldDB" id="A0A9Q3C1L3"/>
<comment type="caution">
    <text evidence="2">The sequence shown here is derived from an EMBL/GenBank/DDBJ whole genome shotgun (WGS) entry which is preliminary data.</text>
</comment>
<accession>A0A9Q3C1L3</accession>
<dbReference type="Pfam" id="PF13358">
    <property type="entry name" value="DDE_3"/>
    <property type="match status" value="1"/>
</dbReference>
<dbReference type="Gene3D" id="3.30.420.10">
    <property type="entry name" value="Ribonuclease H-like superfamily/Ribonuclease H"/>
    <property type="match status" value="1"/>
</dbReference>
<organism evidence="2 3">
    <name type="scientific">Austropuccinia psidii MF-1</name>
    <dbReference type="NCBI Taxonomy" id="1389203"/>
    <lineage>
        <taxon>Eukaryota</taxon>
        <taxon>Fungi</taxon>
        <taxon>Dikarya</taxon>
        <taxon>Basidiomycota</taxon>
        <taxon>Pucciniomycotina</taxon>
        <taxon>Pucciniomycetes</taxon>
        <taxon>Pucciniales</taxon>
        <taxon>Sphaerophragmiaceae</taxon>
        <taxon>Austropuccinia</taxon>
    </lineage>
</organism>
<feature type="domain" description="Tc1-like transposase DDE" evidence="1">
    <location>
        <begin position="102"/>
        <end position="166"/>
    </location>
</feature>
<dbReference type="EMBL" id="AVOT02004543">
    <property type="protein sequence ID" value="MBW0476671.1"/>
    <property type="molecule type" value="Genomic_DNA"/>
</dbReference>
<protein>
    <recommendedName>
        <fullName evidence="1">Tc1-like transposase DDE domain-containing protein</fullName>
    </recommendedName>
</protein>
<name>A0A9Q3C1L3_9BASI</name>